<reference evidence="1" key="2">
    <citation type="journal article" date="2020" name="Nat. Commun.">
        <title>Large-scale genome sequencing of mycorrhizal fungi provides insights into the early evolution of symbiotic traits.</title>
        <authorList>
            <person name="Miyauchi S."/>
            <person name="Kiss E."/>
            <person name="Kuo A."/>
            <person name="Drula E."/>
            <person name="Kohler A."/>
            <person name="Sanchez-Garcia M."/>
            <person name="Morin E."/>
            <person name="Andreopoulos B."/>
            <person name="Barry K.W."/>
            <person name="Bonito G."/>
            <person name="Buee M."/>
            <person name="Carver A."/>
            <person name="Chen C."/>
            <person name="Cichocki N."/>
            <person name="Clum A."/>
            <person name="Culley D."/>
            <person name="Crous P.W."/>
            <person name="Fauchery L."/>
            <person name="Girlanda M."/>
            <person name="Hayes R.D."/>
            <person name="Keri Z."/>
            <person name="LaButti K."/>
            <person name="Lipzen A."/>
            <person name="Lombard V."/>
            <person name="Magnuson J."/>
            <person name="Maillard F."/>
            <person name="Murat C."/>
            <person name="Nolan M."/>
            <person name="Ohm R.A."/>
            <person name="Pangilinan J."/>
            <person name="Pereira M.F."/>
            <person name="Perotto S."/>
            <person name="Peter M."/>
            <person name="Pfister S."/>
            <person name="Riley R."/>
            <person name="Sitrit Y."/>
            <person name="Stielow J.B."/>
            <person name="Szollosi G."/>
            <person name="Zifcakova L."/>
            <person name="Stursova M."/>
            <person name="Spatafora J.W."/>
            <person name="Tedersoo L."/>
            <person name="Vaario L.M."/>
            <person name="Yamada A."/>
            <person name="Yan M."/>
            <person name="Wang P."/>
            <person name="Xu J."/>
            <person name="Bruns T."/>
            <person name="Baldrian P."/>
            <person name="Vilgalys R."/>
            <person name="Dunand C."/>
            <person name="Henrissat B."/>
            <person name="Grigoriev I.V."/>
            <person name="Hibbett D."/>
            <person name="Nagy L.G."/>
            <person name="Martin F.M."/>
        </authorList>
    </citation>
    <scope>NUCLEOTIDE SEQUENCE</scope>
    <source>
        <strain evidence="1">P2</strain>
    </source>
</reference>
<dbReference type="Proteomes" id="UP000886501">
    <property type="component" value="Unassembled WGS sequence"/>
</dbReference>
<gene>
    <name evidence="1" type="ORF">BDM02DRAFT_3155540</name>
</gene>
<accession>A0ACB6ZHK0</accession>
<protein>
    <submittedName>
        <fullName evidence="1">UDP-galactose transporter</fullName>
    </submittedName>
</protein>
<evidence type="ECO:0000313" key="2">
    <source>
        <dbReference type="Proteomes" id="UP000886501"/>
    </source>
</evidence>
<organism evidence="1 2">
    <name type="scientific">Thelephora ganbajun</name>
    <name type="common">Ganba fungus</name>
    <dbReference type="NCBI Taxonomy" id="370292"/>
    <lineage>
        <taxon>Eukaryota</taxon>
        <taxon>Fungi</taxon>
        <taxon>Dikarya</taxon>
        <taxon>Basidiomycota</taxon>
        <taxon>Agaricomycotina</taxon>
        <taxon>Agaricomycetes</taxon>
        <taxon>Thelephorales</taxon>
        <taxon>Thelephoraceae</taxon>
        <taxon>Thelephora</taxon>
    </lineage>
</organism>
<keyword evidence="2" id="KW-1185">Reference proteome</keyword>
<comment type="caution">
    <text evidence="1">The sequence shown here is derived from an EMBL/GenBank/DDBJ whole genome shotgun (WGS) entry which is preliminary data.</text>
</comment>
<evidence type="ECO:0000313" key="1">
    <source>
        <dbReference type="EMBL" id="KAF9648896.1"/>
    </source>
</evidence>
<proteinExistence type="predicted"/>
<name>A0ACB6ZHK0_THEGA</name>
<sequence length="368" mass="39694">MSHHSLKDRTSSHSEERDVVEIKKALATSGADKEFAASSAAISSIACYCLASILMTLVNKFVVSGQDFSMNFLLLCIQSSVCCACVAFVKKLGIISFRDFDVQDAKQWFPISFLLVSVIYTGSKSLQYLSIPAYGEVIWFGGRVTGLTLVSFFLMVLSSIVAAMTDVSTAGDPNGVSSVLIDLPRVTSAMRNLNVGYLWMMVNCTTSAAYVLAMRKRIKATGFSDWDSMFYNNLLSIPVLVVFSIIVEDWGSENLGRNFPPETRNLLLFAIAFSGAAAVGISYTTAWCVRVTSSTTYSMVGALNKLPIAASGMIFFGDLVTFGSVSAVAIGFFAGIVYAVAKNNQRKAESARAQADAILPLTAATRRP</sequence>
<dbReference type="EMBL" id="MU118006">
    <property type="protein sequence ID" value="KAF9648896.1"/>
    <property type="molecule type" value="Genomic_DNA"/>
</dbReference>
<reference evidence="1" key="1">
    <citation type="submission" date="2019-10" db="EMBL/GenBank/DDBJ databases">
        <authorList>
            <consortium name="DOE Joint Genome Institute"/>
            <person name="Kuo A."/>
            <person name="Miyauchi S."/>
            <person name="Kiss E."/>
            <person name="Drula E."/>
            <person name="Kohler A."/>
            <person name="Sanchez-Garcia M."/>
            <person name="Andreopoulos B."/>
            <person name="Barry K.W."/>
            <person name="Bonito G."/>
            <person name="Buee M."/>
            <person name="Carver A."/>
            <person name="Chen C."/>
            <person name="Cichocki N."/>
            <person name="Clum A."/>
            <person name="Culley D."/>
            <person name="Crous P.W."/>
            <person name="Fauchery L."/>
            <person name="Girlanda M."/>
            <person name="Hayes R."/>
            <person name="Keri Z."/>
            <person name="Labutti K."/>
            <person name="Lipzen A."/>
            <person name="Lombard V."/>
            <person name="Magnuson J."/>
            <person name="Maillard F."/>
            <person name="Morin E."/>
            <person name="Murat C."/>
            <person name="Nolan M."/>
            <person name="Ohm R."/>
            <person name="Pangilinan J."/>
            <person name="Pereira M."/>
            <person name="Perotto S."/>
            <person name="Peter M."/>
            <person name="Riley R."/>
            <person name="Sitrit Y."/>
            <person name="Stielow B."/>
            <person name="Szollosi G."/>
            <person name="Zifcakova L."/>
            <person name="Stursova M."/>
            <person name="Spatafora J.W."/>
            <person name="Tedersoo L."/>
            <person name="Vaario L.-M."/>
            <person name="Yamada A."/>
            <person name="Yan M."/>
            <person name="Wang P."/>
            <person name="Xu J."/>
            <person name="Bruns T."/>
            <person name="Baldrian P."/>
            <person name="Vilgalys R."/>
            <person name="Henrissat B."/>
            <person name="Grigoriev I.V."/>
            <person name="Hibbett D."/>
            <person name="Nagy L.G."/>
            <person name="Martin F.M."/>
        </authorList>
    </citation>
    <scope>NUCLEOTIDE SEQUENCE</scope>
    <source>
        <strain evidence="1">P2</strain>
    </source>
</reference>